<keyword evidence="2" id="KW-1185">Reference proteome</keyword>
<dbReference type="AlphaFoldDB" id="A0A512C426"/>
<dbReference type="EMBL" id="BJYU01000285">
    <property type="protein sequence ID" value="GEO18970.1"/>
    <property type="molecule type" value="Genomic_DNA"/>
</dbReference>
<name>A0A512C426_9HYPH</name>
<dbReference type="OrthoDB" id="7837362at2"/>
<reference evidence="1 2" key="1">
    <citation type="submission" date="2019-07" db="EMBL/GenBank/DDBJ databases">
        <title>Whole genome shotgun sequence of Microvirga aerophila NBRC 106136.</title>
        <authorList>
            <person name="Hosoyama A."/>
            <person name="Uohara A."/>
            <person name="Ohji S."/>
            <person name="Ichikawa N."/>
        </authorList>
    </citation>
    <scope>NUCLEOTIDE SEQUENCE [LARGE SCALE GENOMIC DNA]</scope>
    <source>
        <strain evidence="1 2">NBRC 106136</strain>
    </source>
</reference>
<evidence type="ECO:0000313" key="2">
    <source>
        <dbReference type="Proteomes" id="UP000321085"/>
    </source>
</evidence>
<comment type="caution">
    <text evidence="1">The sequence shown here is derived from an EMBL/GenBank/DDBJ whole genome shotgun (WGS) entry which is preliminary data.</text>
</comment>
<protein>
    <submittedName>
        <fullName evidence="1">Uncharacterized protein</fullName>
    </submittedName>
</protein>
<proteinExistence type="predicted"/>
<sequence>MLQTLTKGKLKAVLNRGREPREDTVFGALLGCTAYQDTQTSWSVVRILLGEVLSPWTEPPESLRVDLWQRRKLEDRFVEPDAVIDVMFKGGPLRLILEAKWDASFHEKQASRQWLCFSQNRINTLHVFIVRSAEQATRHWEDEDQSLDVDARFAGWKECRRLVTWNAVATRLQQTPYGLPSHIEHWRRDALRVLNMFGEKTFEGFDHLPAFDRPPAISPVKPAFFNSAAFEWPRVIIPATTTPAFFQVATQ</sequence>
<gene>
    <name evidence="1" type="ORF">MAE02_66660</name>
</gene>
<organism evidence="1 2">
    <name type="scientific">Microvirga aerophila</name>
    <dbReference type="NCBI Taxonomy" id="670291"/>
    <lineage>
        <taxon>Bacteria</taxon>
        <taxon>Pseudomonadati</taxon>
        <taxon>Pseudomonadota</taxon>
        <taxon>Alphaproteobacteria</taxon>
        <taxon>Hyphomicrobiales</taxon>
        <taxon>Methylobacteriaceae</taxon>
        <taxon>Microvirga</taxon>
    </lineage>
</organism>
<dbReference type="Proteomes" id="UP000321085">
    <property type="component" value="Unassembled WGS sequence"/>
</dbReference>
<accession>A0A512C426</accession>
<evidence type="ECO:0000313" key="1">
    <source>
        <dbReference type="EMBL" id="GEO18970.1"/>
    </source>
</evidence>
<dbReference type="RefSeq" id="WP_114189431.1">
    <property type="nucleotide sequence ID" value="NZ_BJYU01000285.1"/>
</dbReference>